<protein>
    <submittedName>
        <fullName evidence="2">Uncharacterized protein</fullName>
    </submittedName>
</protein>
<organism evidence="2 3">
    <name type="scientific">Colletotrichum melonis</name>
    <dbReference type="NCBI Taxonomy" id="1209925"/>
    <lineage>
        <taxon>Eukaryota</taxon>
        <taxon>Fungi</taxon>
        <taxon>Dikarya</taxon>
        <taxon>Ascomycota</taxon>
        <taxon>Pezizomycotina</taxon>
        <taxon>Sordariomycetes</taxon>
        <taxon>Hypocreomycetidae</taxon>
        <taxon>Glomerellales</taxon>
        <taxon>Glomerellaceae</taxon>
        <taxon>Colletotrichum</taxon>
        <taxon>Colletotrichum acutatum species complex</taxon>
    </lineage>
</organism>
<dbReference type="AlphaFoldDB" id="A0AAI9UDI9"/>
<name>A0AAI9UDI9_9PEZI</name>
<evidence type="ECO:0000313" key="3">
    <source>
        <dbReference type="Proteomes" id="UP001239795"/>
    </source>
</evidence>
<accession>A0AAI9UDI9</accession>
<dbReference type="Proteomes" id="UP001239795">
    <property type="component" value="Unassembled WGS sequence"/>
</dbReference>
<evidence type="ECO:0000313" key="2">
    <source>
        <dbReference type="EMBL" id="KAK1455282.1"/>
    </source>
</evidence>
<reference evidence="2 3" key="1">
    <citation type="submission" date="2016-10" db="EMBL/GenBank/DDBJ databases">
        <title>The genome sequence of Colletotrichum fioriniae PJ7.</title>
        <authorList>
            <person name="Baroncelli R."/>
        </authorList>
    </citation>
    <scope>NUCLEOTIDE SEQUENCE [LARGE SCALE GENOMIC DNA]</scope>
    <source>
        <strain evidence="2">Col 31</strain>
    </source>
</reference>
<dbReference type="EMBL" id="MLGG01000024">
    <property type="protein sequence ID" value="KAK1455282.1"/>
    <property type="molecule type" value="Genomic_DNA"/>
</dbReference>
<keyword evidence="3" id="KW-1185">Reference proteome</keyword>
<sequence>MPPRSPRSLCAYLSPTETSTSPSQRPVNALTVCEQIPHGHISASAGPLCKPRPAGNRLASSRCPAPRWLGRWLECCERNGRSLDSKRVMFSQEPSHPAGQATCCLYQRQKLQGSRDRCCWQQTGVKTVGQQPSCHSQGRRTWRICGLGAKFFKERLALHIVRPSFGNAARPIVKVDASGMYAKSQR</sequence>
<evidence type="ECO:0000256" key="1">
    <source>
        <dbReference type="SAM" id="MobiDB-lite"/>
    </source>
</evidence>
<feature type="compositionally biased region" description="Polar residues" evidence="1">
    <location>
        <begin position="15"/>
        <end position="26"/>
    </location>
</feature>
<comment type="caution">
    <text evidence="2">The sequence shown here is derived from an EMBL/GenBank/DDBJ whole genome shotgun (WGS) entry which is preliminary data.</text>
</comment>
<feature type="region of interest" description="Disordered" evidence="1">
    <location>
        <begin position="1"/>
        <end position="26"/>
    </location>
</feature>
<proteinExistence type="predicted"/>
<gene>
    <name evidence="2" type="ORF">CMEL01_04042</name>
</gene>